<gene>
    <name evidence="2" type="ORF">HNR23_002951</name>
</gene>
<evidence type="ECO:0000313" key="2">
    <source>
        <dbReference type="EMBL" id="MBB6172891.1"/>
    </source>
</evidence>
<proteinExistence type="predicted"/>
<dbReference type="Proteomes" id="UP000546642">
    <property type="component" value="Unassembled WGS sequence"/>
</dbReference>
<feature type="region of interest" description="Disordered" evidence="1">
    <location>
        <begin position="33"/>
        <end position="61"/>
    </location>
</feature>
<dbReference type="EMBL" id="JACHDS010000001">
    <property type="protein sequence ID" value="MBB6172891.1"/>
    <property type="molecule type" value="Genomic_DNA"/>
</dbReference>
<reference evidence="2 3" key="1">
    <citation type="submission" date="2020-08" db="EMBL/GenBank/DDBJ databases">
        <title>Sequencing the genomes of 1000 actinobacteria strains.</title>
        <authorList>
            <person name="Klenk H.-P."/>
        </authorList>
    </citation>
    <scope>NUCLEOTIDE SEQUENCE [LARGE SCALE GENOMIC DNA]</scope>
    <source>
        <strain evidence="2 3">DSM 46659</strain>
    </source>
</reference>
<protein>
    <submittedName>
        <fullName evidence="2">Uncharacterized protein</fullName>
    </submittedName>
</protein>
<accession>A0A7W9YJW4</accession>
<keyword evidence="3" id="KW-1185">Reference proteome</keyword>
<organism evidence="2 3">
    <name type="scientific">Nocardiopsis mwathae</name>
    <dbReference type="NCBI Taxonomy" id="1472723"/>
    <lineage>
        <taxon>Bacteria</taxon>
        <taxon>Bacillati</taxon>
        <taxon>Actinomycetota</taxon>
        <taxon>Actinomycetes</taxon>
        <taxon>Streptosporangiales</taxon>
        <taxon>Nocardiopsidaceae</taxon>
        <taxon>Nocardiopsis</taxon>
    </lineage>
</organism>
<dbReference type="RefSeq" id="WP_184076117.1">
    <property type="nucleotide sequence ID" value="NZ_JACHDS010000001.1"/>
</dbReference>
<dbReference type="AlphaFoldDB" id="A0A7W9YJW4"/>
<comment type="caution">
    <text evidence="2">The sequence shown here is derived from an EMBL/GenBank/DDBJ whole genome shotgun (WGS) entry which is preliminary data.</text>
</comment>
<evidence type="ECO:0000313" key="3">
    <source>
        <dbReference type="Proteomes" id="UP000546642"/>
    </source>
</evidence>
<evidence type="ECO:0000256" key="1">
    <source>
        <dbReference type="SAM" id="MobiDB-lite"/>
    </source>
</evidence>
<sequence length="61" mass="6581">MIGTSGTWPTGYGEGTRVCAVIEAIGTIRAEEQAETAGTVEELPPAPLARPQIESRSRRRR</sequence>
<name>A0A7W9YJW4_9ACTN</name>